<dbReference type="AlphaFoldDB" id="A0A1N6QXN1"/>
<evidence type="ECO:0000313" key="2">
    <source>
        <dbReference type="Proteomes" id="UP000186953"/>
    </source>
</evidence>
<dbReference type="EMBL" id="FTMA01000001">
    <property type="protein sequence ID" value="SIQ21096.1"/>
    <property type="molecule type" value="Genomic_DNA"/>
</dbReference>
<proteinExistence type="predicted"/>
<gene>
    <name evidence="1" type="ORF">SAMN05421797_1011054</name>
</gene>
<name>A0A1N6QXN1_9FLAO</name>
<dbReference type="STRING" id="228959.SAMN05421797_1011054"/>
<keyword evidence="2" id="KW-1185">Reference proteome</keyword>
<dbReference type="RefSeq" id="WP_159438999.1">
    <property type="nucleotide sequence ID" value="NZ_FTMA01000001.1"/>
</dbReference>
<accession>A0A1N6QXN1</accession>
<dbReference type="Proteomes" id="UP000186953">
    <property type="component" value="Unassembled WGS sequence"/>
</dbReference>
<evidence type="ECO:0000313" key="1">
    <source>
        <dbReference type="EMBL" id="SIQ21096.1"/>
    </source>
</evidence>
<organism evidence="1 2">
    <name type="scientific">Maribacter ulvicola</name>
    <dbReference type="NCBI Taxonomy" id="228959"/>
    <lineage>
        <taxon>Bacteria</taxon>
        <taxon>Pseudomonadati</taxon>
        <taxon>Bacteroidota</taxon>
        <taxon>Flavobacteriia</taxon>
        <taxon>Flavobacteriales</taxon>
        <taxon>Flavobacteriaceae</taxon>
        <taxon>Maribacter</taxon>
    </lineage>
</organism>
<sequence>MELDKHHNRFVLVNDSSSEVTRIFKFTGQKALVKEHNLTNGLWLKSHN</sequence>
<reference evidence="2" key="1">
    <citation type="submission" date="2017-01" db="EMBL/GenBank/DDBJ databases">
        <authorList>
            <person name="Varghese N."/>
            <person name="Submissions S."/>
        </authorList>
    </citation>
    <scope>NUCLEOTIDE SEQUENCE [LARGE SCALE GENOMIC DNA]</scope>
    <source>
        <strain evidence="2">DSM 15366</strain>
    </source>
</reference>
<protein>
    <submittedName>
        <fullName evidence="1">Uncharacterized protein</fullName>
    </submittedName>
</protein>